<protein>
    <recommendedName>
        <fullName evidence="2">Putative gamma-glutamylcyclotransferase</fullName>
    </recommendedName>
</protein>
<reference evidence="4 5" key="1">
    <citation type="submission" date="2018-10" db="EMBL/GenBank/DDBJ databases">
        <title>GWAS and RNA-Seq identify cryptic mechanisms of antimicrobial resistance in Acinetobacter baumannii.</title>
        <authorList>
            <person name="Sahl J.W."/>
        </authorList>
    </citation>
    <scope>NUCLEOTIDE SEQUENCE [LARGE SCALE GENOMIC DNA]</scope>
    <source>
        <strain evidence="4 5">TG41018</strain>
    </source>
</reference>
<dbReference type="Pfam" id="PF06094">
    <property type="entry name" value="GGACT"/>
    <property type="match status" value="1"/>
</dbReference>
<name>A0A3R9QJM9_9GAMM</name>
<dbReference type="InterPro" id="IPR036568">
    <property type="entry name" value="GGCT-like_sf"/>
</dbReference>
<evidence type="ECO:0000313" key="4">
    <source>
        <dbReference type="EMBL" id="RSO59646.1"/>
    </source>
</evidence>
<keyword evidence="1 4" id="KW-0808">Transferase</keyword>
<evidence type="ECO:0000256" key="1">
    <source>
        <dbReference type="ARBA" id="ARBA00022679"/>
    </source>
</evidence>
<dbReference type="PANTHER" id="PTHR31544">
    <property type="entry name" value="AIG2-LIKE PROTEIN D"/>
    <property type="match status" value="1"/>
</dbReference>
<dbReference type="SUPFAM" id="SSF110857">
    <property type="entry name" value="Gamma-glutamyl cyclotransferase-like"/>
    <property type="match status" value="1"/>
</dbReference>
<sequence>MSSLFVYGTLGPGRPNAHILENIGGQWSEGWVNGSLRNEGWGADLGYPGIVLDDSSNQVQGFVFSSEQLDMNWKLLDDFEGEGYERVPVQVTLNSGERVDSFIYVLKTQ</sequence>
<proteinExistence type="predicted"/>
<dbReference type="CDD" id="cd06661">
    <property type="entry name" value="GGCT_like"/>
    <property type="match status" value="1"/>
</dbReference>
<gene>
    <name evidence="4" type="ORF">EA756_04195</name>
</gene>
<dbReference type="EMBL" id="RFES01000002">
    <property type="protein sequence ID" value="RSO59646.1"/>
    <property type="molecule type" value="Genomic_DNA"/>
</dbReference>
<dbReference type="InterPro" id="IPR013024">
    <property type="entry name" value="GGCT-like"/>
</dbReference>
<dbReference type="Gene3D" id="3.10.490.10">
    <property type="entry name" value="Gamma-glutamyl cyclotransferase-like"/>
    <property type="match status" value="1"/>
</dbReference>
<evidence type="ECO:0000259" key="3">
    <source>
        <dbReference type="Pfam" id="PF06094"/>
    </source>
</evidence>
<evidence type="ECO:0000313" key="5">
    <source>
        <dbReference type="Proteomes" id="UP000276905"/>
    </source>
</evidence>
<dbReference type="RefSeq" id="WP_125698122.1">
    <property type="nucleotide sequence ID" value="NZ_RFES01000002.1"/>
</dbReference>
<organism evidence="4 5">
    <name type="scientific">Acinetobacter lactucae</name>
    <dbReference type="NCBI Taxonomy" id="1785128"/>
    <lineage>
        <taxon>Bacteria</taxon>
        <taxon>Pseudomonadati</taxon>
        <taxon>Pseudomonadota</taxon>
        <taxon>Gammaproteobacteria</taxon>
        <taxon>Moraxellales</taxon>
        <taxon>Moraxellaceae</taxon>
        <taxon>Acinetobacter</taxon>
        <taxon>Acinetobacter calcoaceticus/baumannii complex</taxon>
    </lineage>
</organism>
<dbReference type="InterPro" id="IPR009288">
    <property type="entry name" value="AIG2-like_dom"/>
</dbReference>
<comment type="caution">
    <text evidence="4">The sequence shown here is derived from an EMBL/GenBank/DDBJ whole genome shotgun (WGS) entry which is preliminary data.</text>
</comment>
<dbReference type="GO" id="GO:0016740">
    <property type="term" value="F:transferase activity"/>
    <property type="evidence" value="ECO:0007669"/>
    <property type="project" value="UniProtKB-KW"/>
</dbReference>
<dbReference type="AlphaFoldDB" id="A0A3R9QJM9"/>
<dbReference type="InterPro" id="IPR045038">
    <property type="entry name" value="AIG2-like"/>
</dbReference>
<accession>A0A3R9QJM9</accession>
<feature type="domain" description="Gamma-glutamylcyclotransferase AIG2-like" evidence="3">
    <location>
        <begin position="4"/>
        <end position="107"/>
    </location>
</feature>
<evidence type="ECO:0000256" key="2">
    <source>
        <dbReference type="ARBA" id="ARBA00030602"/>
    </source>
</evidence>
<dbReference type="PANTHER" id="PTHR31544:SF2">
    <property type="entry name" value="AIG2-LIKE PROTEIN D"/>
    <property type="match status" value="1"/>
</dbReference>
<dbReference type="Proteomes" id="UP000276905">
    <property type="component" value="Unassembled WGS sequence"/>
</dbReference>